<gene>
    <name evidence="7" type="ORF">SAMN04488054_11253</name>
</gene>
<keyword evidence="8" id="KW-1185">Reference proteome</keyword>
<dbReference type="InterPro" id="IPR036291">
    <property type="entry name" value="NAD(P)-bd_dom_sf"/>
</dbReference>
<keyword evidence="4" id="KW-0520">NAD</keyword>
<dbReference type="SUPFAM" id="SSF51735">
    <property type="entry name" value="NAD(P)-binding Rossmann-fold domains"/>
    <property type="match status" value="1"/>
</dbReference>
<dbReference type="AlphaFoldDB" id="A0A1I4MLD1"/>
<name>A0A1I4MLD1_9BACI</name>
<evidence type="ECO:0000313" key="8">
    <source>
        <dbReference type="Proteomes" id="UP000199668"/>
    </source>
</evidence>
<dbReference type="Proteomes" id="UP000199668">
    <property type="component" value="Unassembled WGS sequence"/>
</dbReference>
<evidence type="ECO:0000256" key="4">
    <source>
        <dbReference type="ARBA" id="ARBA00023027"/>
    </source>
</evidence>
<comment type="catalytic activity">
    <reaction evidence="6">
        <text>precorrin-2 + NAD(+) = sirohydrochlorin + NADH + 2 H(+)</text>
        <dbReference type="Rhea" id="RHEA:15613"/>
        <dbReference type="ChEBI" id="CHEBI:15378"/>
        <dbReference type="ChEBI" id="CHEBI:57540"/>
        <dbReference type="ChEBI" id="CHEBI:57945"/>
        <dbReference type="ChEBI" id="CHEBI:58351"/>
        <dbReference type="ChEBI" id="CHEBI:58827"/>
        <dbReference type="EC" id="1.3.1.76"/>
    </reaction>
</comment>
<comment type="pathway">
    <text evidence="1">Porphyrin-containing compound metabolism; siroheme biosynthesis; sirohydrochlorin from precorrin-2: step 1/1.</text>
</comment>
<keyword evidence="5" id="KW-0627">Porphyrin biosynthesis</keyword>
<dbReference type="InterPro" id="IPR006367">
    <property type="entry name" value="Sirohaem_synthase_N"/>
</dbReference>
<evidence type="ECO:0000313" key="7">
    <source>
        <dbReference type="EMBL" id="SFM03846.1"/>
    </source>
</evidence>
<dbReference type="Gene3D" id="3.40.50.720">
    <property type="entry name" value="NAD(P)-binding Rossmann-like Domain"/>
    <property type="match status" value="1"/>
</dbReference>
<dbReference type="PANTHER" id="PTHR35330:SF1">
    <property type="entry name" value="SIROHEME BIOSYNTHESIS PROTEIN MET8"/>
    <property type="match status" value="1"/>
</dbReference>
<dbReference type="EMBL" id="FOTY01000012">
    <property type="protein sequence ID" value="SFM03846.1"/>
    <property type="molecule type" value="Genomic_DNA"/>
</dbReference>
<evidence type="ECO:0000256" key="1">
    <source>
        <dbReference type="ARBA" id="ARBA00005010"/>
    </source>
</evidence>
<keyword evidence="3" id="KW-0560">Oxidoreductase</keyword>
<dbReference type="STRING" id="266892.SAMN04488054_11253"/>
<dbReference type="OrthoDB" id="9773765at2"/>
<dbReference type="SUPFAM" id="SSF75615">
    <property type="entry name" value="Siroheme synthase middle domains-like"/>
    <property type="match status" value="1"/>
</dbReference>
<reference evidence="7 8" key="1">
    <citation type="submission" date="2016-10" db="EMBL/GenBank/DDBJ databases">
        <authorList>
            <person name="de Groot N.N."/>
        </authorList>
    </citation>
    <scope>NUCLEOTIDE SEQUENCE [LARGE SCALE GENOMIC DNA]</scope>
    <source>
        <strain evidence="7 8">CGMCC 1.6134</strain>
    </source>
</reference>
<sequence length="153" mass="16687">MFNFPLFLDMAGKPVVVIGGGTIASRKINKLLEAGANIVVVAPGVNAPVRDLYEKGEIHWVKDECRPDYLSSAFLIVSASGDPEARRIIHESVHPHQLVNGADEPQLGNAAFPASFEEEGYHIAVSTEGQSPAAAKSLKQKLRDWLRETIEKK</sequence>
<proteinExistence type="predicted"/>
<dbReference type="PANTHER" id="PTHR35330">
    <property type="entry name" value="SIROHEME BIOSYNTHESIS PROTEIN MET8"/>
    <property type="match status" value="1"/>
</dbReference>
<dbReference type="InterPro" id="IPR028161">
    <property type="entry name" value="Met8-like"/>
</dbReference>
<accession>A0A1I4MLD1</accession>
<evidence type="ECO:0000256" key="2">
    <source>
        <dbReference type="ARBA" id="ARBA00012400"/>
    </source>
</evidence>
<protein>
    <recommendedName>
        <fullName evidence="2">precorrin-2 dehydrogenase</fullName>
        <ecNumber evidence="2">1.3.1.76</ecNumber>
    </recommendedName>
</protein>
<dbReference type="EC" id="1.3.1.76" evidence="2"/>
<dbReference type="Gene3D" id="3.30.160.110">
    <property type="entry name" value="Siroheme synthase, domain 2"/>
    <property type="match status" value="1"/>
</dbReference>
<dbReference type="GO" id="GO:0004325">
    <property type="term" value="F:ferrochelatase activity"/>
    <property type="evidence" value="ECO:0007669"/>
    <property type="project" value="InterPro"/>
</dbReference>
<dbReference type="GO" id="GO:0043115">
    <property type="term" value="F:precorrin-2 dehydrogenase activity"/>
    <property type="evidence" value="ECO:0007669"/>
    <property type="project" value="UniProtKB-EC"/>
</dbReference>
<dbReference type="GO" id="GO:0019354">
    <property type="term" value="P:siroheme biosynthetic process"/>
    <property type="evidence" value="ECO:0007669"/>
    <property type="project" value="UniProtKB-UniPathway"/>
</dbReference>
<dbReference type="RefSeq" id="WP_090927016.1">
    <property type="nucleotide sequence ID" value="NZ_FOTY01000012.1"/>
</dbReference>
<evidence type="ECO:0000256" key="6">
    <source>
        <dbReference type="ARBA" id="ARBA00047561"/>
    </source>
</evidence>
<dbReference type="Pfam" id="PF13241">
    <property type="entry name" value="NAD_binding_7"/>
    <property type="match status" value="1"/>
</dbReference>
<organism evidence="7 8">
    <name type="scientific">Salibacterium qingdaonense</name>
    <dbReference type="NCBI Taxonomy" id="266892"/>
    <lineage>
        <taxon>Bacteria</taxon>
        <taxon>Bacillati</taxon>
        <taxon>Bacillota</taxon>
        <taxon>Bacilli</taxon>
        <taxon>Bacillales</taxon>
        <taxon>Bacillaceae</taxon>
    </lineage>
</organism>
<dbReference type="UniPathway" id="UPA00262">
    <property type="reaction ID" value="UER00222"/>
</dbReference>
<evidence type="ECO:0000256" key="5">
    <source>
        <dbReference type="ARBA" id="ARBA00023244"/>
    </source>
</evidence>
<evidence type="ECO:0000256" key="3">
    <source>
        <dbReference type="ARBA" id="ARBA00023002"/>
    </source>
</evidence>
<dbReference type="NCBIfam" id="TIGR01470">
    <property type="entry name" value="cysG_Nterm"/>
    <property type="match status" value="1"/>
</dbReference>